<evidence type="ECO:0000256" key="6">
    <source>
        <dbReference type="ARBA" id="ARBA00023136"/>
    </source>
</evidence>
<protein>
    <submittedName>
        <fullName evidence="9">MFS general substrate transporter</fullName>
    </submittedName>
</protein>
<evidence type="ECO:0000256" key="3">
    <source>
        <dbReference type="ARBA" id="ARBA00022448"/>
    </source>
</evidence>
<keyword evidence="6 7" id="KW-0472">Membrane</keyword>
<evidence type="ECO:0000256" key="2">
    <source>
        <dbReference type="ARBA" id="ARBA00008335"/>
    </source>
</evidence>
<dbReference type="OrthoDB" id="3936150at2759"/>
<dbReference type="Pfam" id="PF07690">
    <property type="entry name" value="MFS_1"/>
    <property type="match status" value="1"/>
</dbReference>
<evidence type="ECO:0000259" key="8">
    <source>
        <dbReference type="PROSITE" id="PS50850"/>
    </source>
</evidence>
<keyword evidence="5 7" id="KW-1133">Transmembrane helix</keyword>
<name>A0A5C3Q864_9AGAR</name>
<feature type="domain" description="Major facilitator superfamily (MFS) profile" evidence="8">
    <location>
        <begin position="69"/>
        <end position="537"/>
    </location>
</feature>
<feature type="transmembrane region" description="Helical" evidence="7">
    <location>
        <begin position="191"/>
        <end position="213"/>
    </location>
</feature>
<evidence type="ECO:0000313" key="10">
    <source>
        <dbReference type="Proteomes" id="UP000305067"/>
    </source>
</evidence>
<organism evidence="9 10">
    <name type="scientific">Pterulicium gracile</name>
    <dbReference type="NCBI Taxonomy" id="1884261"/>
    <lineage>
        <taxon>Eukaryota</taxon>
        <taxon>Fungi</taxon>
        <taxon>Dikarya</taxon>
        <taxon>Basidiomycota</taxon>
        <taxon>Agaricomycotina</taxon>
        <taxon>Agaricomycetes</taxon>
        <taxon>Agaricomycetidae</taxon>
        <taxon>Agaricales</taxon>
        <taxon>Pleurotineae</taxon>
        <taxon>Pterulaceae</taxon>
        <taxon>Pterulicium</taxon>
    </lineage>
</organism>
<dbReference type="InterPro" id="IPR020846">
    <property type="entry name" value="MFS_dom"/>
</dbReference>
<gene>
    <name evidence="9" type="ORF">BDV98DRAFT_534280</name>
</gene>
<dbReference type="Gene3D" id="1.20.1250.20">
    <property type="entry name" value="MFS general substrate transporter like domains"/>
    <property type="match status" value="1"/>
</dbReference>
<feature type="transmembrane region" description="Helical" evidence="7">
    <location>
        <begin position="515"/>
        <end position="534"/>
    </location>
</feature>
<dbReference type="CDD" id="cd17316">
    <property type="entry name" value="MFS_SV2_like"/>
    <property type="match status" value="1"/>
</dbReference>
<dbReference type="SUPFAM" id="SSF103473">
    <property type="entry name" value="MFS general substrate transporter"/>
    <property type="match status" value="1"/>
</dbReference>
<dbReference type="PANTHER" id="PTHR23511">
    <property type="entry name" value="SYNAPTIC VESICLE GLYCOPROTEIN 2"/>
    <property type="match status" value="1"/>
</dbReference>
<dbReference type="GO" id="GO:0016020">
    <property type="term" value="C:membrane"/>
    <property type="evidence" value="ECO:0007669"/>
    <property type="project" value="UniProtKB-SubCell"/>
</dbReference>
<accession>A0A5C3Q864</accession>
<feature type="transmembrane region" description="Helical" evidence="7">
    <location>
        <begin position="154"/>
        <end position="179"/>
    </location>
</feature>
<dbReference type="InterPro" id="IPR036259">
    <property type="entry name" value="MFS_trans_sf"/>
</dbReference>
<comment type="similarity">
    <text evidence="2">Belongs to the major facilitator superfamily.</text>
</comment>
<keyword evidence="3" id="KW-0813">Transport</keyword>
<dbReference type="GO" id="GO:0022857">
    <property type="term" value="F:transmembrane transporter activity"/>
    <property type="evidence" value="ECO:0007669"/>
    <property type="project" value="InterPro"/>
</dbReference>
<evidence type="ECO:0000256" key="4">
    <source>
        <dbReference type="ARBA" id="ARBA00022692"/>
    </source>
</evidence>
<dbReference type="AlphaFoldDB" id="A0A5C3Q864"/>
<feature type="transmembrane region" description="Helical" evidence="7">
    <location>
        <begin position="385"/>
        <end position="407"/>
    </location>
</feature>
<keyword evidence="10" id="KW-1185">Reference proteome</keyword>
<dbReference type="EMBL" id="ML178841">
    <property type="protein sequence ID" value="TFK98172.1"/>
    <property type="molecule type" value="Genomic_DNA"/>
</dbReference>
<comment type="subcellular location">
    <subcellularLocation>
        <location evidence="1">Membrane</location>
        <topology evidence="1">Multi-pass membrane protein</topology>
    </subcellularLocation>
</comment>
<evidence type="ECO:0000256" key="7">
    <source>
        <dbReference type="SAM" id="Phobius"/>
    </source>
</evidence>
<dbReference type="PROSITE" id="PS50850">
    <property type="entry name" value="MFS"/>
    <property type="match status" value="1"/>
</dbReference>
<feature type="transmembrane region" description="Helical" evidence="7">
    <location>
        <begin position="419"/>
        <end position="438"/>
    </location>
</feature>
<feature type="transmembrane region" description="Helical" evidence="7">
    <location>
        <begin position="338"/>
        <end position="359"/>
    </location>
</feature>
<dbReference type="PANTHER" id="PTHR23511:SF5">
    <property type="entry name" value="MAJOR FACILITATOR-TYPE TRANSPORTER HXNZ-RELATED"/>
    <property type="match status" value="1"/>
</dbReference>
<keyword evidence="4 7" id="KW-0812">Transmembrane</keyword>
<feature type="transmembrane region" description="Helical" evidence="7">
    <location>
        <begin position="103"/>
        <end position="125"/>
    </location>
</feature>
<dbReference type="FunFam" id="1.20.1250.20:FF:000171">
    <property type="entry name" value="MFS general substrate transporter"/>
    <property type="match status" value="1"/>
</dbReference>
<evidence type="ECO:0000313" key="9">
    <source>
        <dbReference type="EMBL" id="TFK98172.1"/>
    </source>
</evidence>
<feature type="transmembrane region" description="Helical" evidence="7">
    <location>
        <begin position="233"/>
        <end position="256"/>
    </location>
</feature>
<reference evidence="9 10" key="1">
    <citation type="journal article" date="2019" name="Nat. Ecol. Evol.">
        <title>Megaphylogeny resolves global patterns of mushroom evolution.</title>
        <authorList>
            <person name="Varga T."/>
            <person name="Krizsan K."/>
            <person name="Foldi C."/>
            <person name="Dima B."/>
            <person name="Sanchez-Garcia M."/>
            <person name="Sanchez-Ramirez S."/>
            <person name="Szollosi G.J."/>
            <person name="Szarkandi J.G."/>
            <person name="Papp V."/>
            <person name="Albert L."/>
            <person name="Andreopoulos W."/>
            <person name="Angelini C."/>
            <person name="Antonin V."/>
            <person name="Barry K.W."/>
            <person name="Bougher N.L."/>
            <person name="Buchanan P."/>
            <person name="Buyck B."/>
            <person name="Bense V."/>
            <person name="Catcheside P."/>
            <person name="Chovatia M."/>
            <person name="Cooper J."/>
            <person name="Damon W."/>
            <person name="Desjardin D."/>
            <person name="Finy P."/>
            <person name="Geml J."/>
            <person name="Haridas S."/>
            <person name="Hughes K."/>
            <person name="Justo A."/>
            <person name="Karasinski D."/>
            <person name="Kautmanova I."/>
            <person name="Kiss B."/>
            <person name="Kocsube S."/>
            <person name="Kotiranta H."/>
            <person name="LaButti K.M."/>
            <person name="Lechner B.E."/>
            <person name="Liimatainen K."/>
            <person name="Lipzen A."/>
            <person name="Lukacs Z."/>
            <person name="Mihaltcheva S."/>
            <person name="Morgado L.N."/>
            <person name="Niskanen T."/>
            <person name="Noordeloos M.E."/>
            <person name="Ohm R.A."/>
            <person name="Ortiz-Santana B."/>
            <person name="Ovrebo C."/>
            <person name="Racz N."/>
            <person name="Riley R."/>
            <person name="Savchenko A."/>
            <person name="Shiryaev A."/>
            <person name="Soop K."/>
            <person name="Spirin V."/>
            <person name="Szebenyi C."/>
            <person name="Tomsovsky M."/>
            <person name="Tulloss R.E."/>
            <person name="Uehling J."/>
            <person name="Grigoriev I.V."/>
            <person name="Vagvolgyi C."/>
            <person name="Papp T."/>
            <person name="Martin F.M."/>
            <person name="Miettinen O."/>
            <person name="Hibbett D.S."/>
            <person name="Nagy L.G."/>
        </authorList>
    </citation>
    <scope>NUCLEOTIDE SEQUENCE [LARGE SCALE GENOMIC DNA]</scope>
    <source>
        <strain evidence="9 10">CBS 309.79</strain>
    </source>
</reference>
<proteinExistence type="inferred from homology"/>
<dbReference type="InterPro" id="IPR011701">
    <property type="entry name" value="MFS"/>
</dbReference>
<evidence type="ECO:0000256" key="1">
    <source>
        <dbReference type="ARBA" id="ARBA00004141"/>
    </source>
</evidence>
<dbReference type="Proteomes" id="UP000305067">
    <property type="component" value="Unassembled WGS sequence"/>
</dbReference>
<sequence length="542" mass="58361">MSHTTIPTDVEKHSNEKRFNEKKDAELDRIITNASLTGDGVSSAYELKCHLVNKCLQEEIGFGRFQWQLFFLSGLGWMADNLWLQGVAIVLGQVQTEFNPNRIEFATLSLYVGLIVGALTWGILADIIGRKLSFNITLCIAGIFGLASGGAPNFVGFCALLACIGFGIGGNLPVDGALYLEHIPQTSQWTLTLLSAFWAIGQLVASLLAWVFIGNFSCASGTVAGQCAKGDNMGWRYLFLTLGAMTFLIFIFRFLIFNLEESSKFLIAKGRDEEAIAVLTRIAKKNGTPMSLTLEQFQAIDGGPAVSRPPPTIMQTLKGCFSKVSFSHISPLFANKRLAINTSLTLAAWALIGLAYPLYNGFLPLYLAERVADQENSINVTFRNYSIISVLGVPGSLAACVIVDWTRGTGKFTFGGRKFSMALFTALTGVFLFLFTTASNEAAVLGYNCASGFTQNAMYGILYAYTPEVFPGPHRGTADALASALNRIFGVLAPVIKMASTTASGESTSNINAPIYVSASLFLVTAALMMGLPIETAGRAAL</sequence>
<evidence type="ECO:0000256" key="5">
    <source>
        <dbReference type="ARBA" id="ARBA00022989"/>
    </source>
</evidence>
<feature type="transmembrane region" description="Helical" evidence="7">
    <location>
        <begin position="69"/>
        <end position="91"/>
    </location>
</feature>